<dbReference type="GO" id="GO:0090730">
    <property type="term" value="C:Las1 complex"/>
    <property type="evidence" value="ECO:0007669"/>
    <property type="project" value="InterPro"/>
</dbReference>
<evidence type="ECO:0000313" key="3">
    <source>
        <dbReference type="Proteomes" id="UP001059041"/>
    </source>
</evidence>
<dbReference type="Proteomes" id="UP001059041">
    <property type="component" value="Linkage Group LG2"/>
</dbReference>
<dbReference type="Pfam" id="PF04031">
    <property type="entry name" value="Las1"/>
    <property type="match status" value="1"/>
</dbReference>
<reference evidence="2" key="1">
    <citation type="submission" date="2021-02" db="EMBL/GenBank/DDBJ databases">
        <title>Comparative genomics reveals that relaxation of natural selection precedes convergent phenotypic evolution of cavefish.</title>
        <authorList>
            <person name="Peng Z."/>
        </authorList>
    </citation>
    <scope>NUCLEOTIDE SEQUENCE</scope>
    <source>
        <tissue evidence="2">Muscle</tissue>
    </source>
</reference>
<sequence>MKGKPAKKTRRVVAWMNKAEYDHVFEHLYSRDHVLQKHALHRISAWKGRFGQNTPVAVASTADLVRCQVLDNTGNLEANDLVLLYGMALVRFVNVITERKQTKIAKPLRLLARNLNIPEWVVNLRHDFTHNKLPSLKWCRKGCEFVLDWLHKEYWSRQLGGQLTEDWNHSEEEDEEDCAKRQEEILLCRKKEIEGHKKVRELLISYEREQFQVYEELEEQEWQRGVWPDASADLSWILTQIKHFAADSREILVDVLVQDGFLIPTAEQLESLDIDPSEDSVDVFSPCLPRVFHQFWLPLLKVLSSFVFINLILDRLFTELSNEPSSHRAYYIASWISEILLCNSRSELKAHRQLKTSKERIFVNRLALAWQTLISACVNAPCPATPFLLQQILSDMDKPLPPDTQQNLLQLCSIYTQGYHGNSSPEPSDPAQPVYTLQSLQERLKASQNRDAHSSNHTPASLQAPPTEELQEKLSPEVLQERNSALRGSAWSVCTDKVPWKQYPLGKVPGQSEDTSCFMVESYFTLNVFDQQVELDQLPRHHGNRSVPLQSRGATGSDGPLWTHNDLSKLKAGLKLF</sequence>
<comment type="caution">
    <text evidence="2">The sequence shown here is derived from an EMBL/GenBank/DDBJ whole genome shotgun (WGS) entry which is preliminary data.</text>
</comment>
<dbReference type="GO" id="GO:0000460">
    <property type="term" value="P:maturation of 5.8S rRNA"/>
    <property type="evidence" value="ECO:0007669"/>
    <property type="project" value="TreeGrafter"/>
</dbReference>
<dbReference type="GO" id="GO:0004519">
    <property type="term" value="F:endonuclease activity"/>
    <property type="evidence" value="ECO:0007669"/>
    <property type="project" value="InterPro"/>
</dbReference>
<keyword evidence="3" id="KW-1185">Reference proteome</keyword>
<proteinExistence type="predicted"/>
<gene>
    <name evidence="2" type="ORF">IRJ41_016258</name>
</gene>
<evidence type="ECO:0000256" key="1">
    <source>
        <dbReference type="SAM" id="MobiDB-lite"/>
    </source>
</evidence>
<dbReference type="GO" id="GO:0030687">
    <property type="term" value="C:preribosome, large subunit precursor"/>
    <property type="evidence" value="ECO:0007669"/>
    <property type="project" value="TreeGrafter"/>
</dbReference>
<dbReference type="InterPro" id="IPR007174">
    <property type="entry name" value="Las1"/>
</dbReference>
<dbReference type="EMBL" id="JAFHDT010000002">
    <property type="protein sequence ID" value="KAI7813305.1"/>
    <property type="molecule type" value="Genomic_DNA"/>
</dbReference>
<dbReference type="AlphaFoldDB" id="A0A9W7X3X7"/>
<dbReference type="GO" id="GO:0000470">
    <property type="term" value="P:maturation of LSU-rRNA"/>
    <property type="evidence" value="ECO:0007669"/>
    <property type="project" value="TreeGrafter"/>
</dbReference>
<feature type="compositionally biased region" description="Basic and acidic residues" evidence="1">
    <location>
        <begin position="445"/>
        <end position="454"/>
    </location>
</feature>
<name>A0A9W7X3X7_TRIRA</name>
<dbReference type="PANTHER" id="PTHR15002">
    <property type="entry name" value="RIBOSOMAL BIOGENESIS PROTEIN LAS1L"/>
    <property type="match status" value="1"/>
</dbReference>
<organism evidence="2 3">
    <name type="scientific">Triplophysa rosa</name>
    <name type="common">Cave loach</name>
    <dbReference type="NCBI Taxonomy" id="992332"/>
    <lineage>
        <taxon>Eukaryota</taxon>
        <taxon>Metazoa</taxon>
        <taxon>Chordata</taxon>
        <taxon>Craniata</taxon>
        <taxon>Vertebrata</taxon>
        <taxon>Euteleostomi</taxon>
        <taxon>Actinopterygii</taxon>
        <taxon>Neopterygii</taxon>
        <taxon>Teleostei</taxon>
        <taxon>Ostariophysi</taxon>
        <taxon>Cypriniformes</taxon>
        <taxon>Nemacheilidae</taxon>
        <taxon>Triplophysa</taxon>
    </lineage>
</organism>
<dbReference type="PANTHER" id="PTHR15002:SF0">
    <property type="entry name" value="RIBOSOMAL BIOGENESIS PROTEIN LAS1L"/>
    <property type="match status" value="1"/>
</dbReference>
<evidence type="ECO:0000313" key="2">
    <source>
        <dbReference type="EMBL" id="KAI7813305.1"/>
    </source>
</evidence>
<feature type="region of interest" description="Disordered" evidence="1">
    <location>
        <begin position="445"/>
        <end position="474"/>
    </location>
</feature>
<dbReference type="OrthoDB" id="10263222at2759"/>
<accession>A0A9W7X3X7</accession>
<protein>
    <submittedName>
        <fullName evidence="2">Ribosomal biogenesis protein LAS1L</fullName>
    </submittedName>
</protein>